<dbReference type="Proteomes" id="UP001216579">
    <property type="component" value="Unassembled WGS sequence"/>
</dbReference>
<accession>A0ABT5ZRP9</accession>
<proteinExistence type="predicted"/>
<organism evidence="3 4">
    <name type="scientific">Streptomyces silvisoli</name>
    <dbReference type="NCBI Taxonomy" id="3034235"/>
    <lineage>
        <taxon>Bacteria</taxon>
        <taxon>Bacillati</taxon>
        <taxon>Actinomycetota</taxon>
        <taxon>Actinomycetes</taxon>
        <taxon>Kitasatosporales</taxon>
        <taxon>Streptomycetaceae</taxon>
        <taxon>Streptomyces</taxon>
    </lineage>
</organism>
<name>A0ABT5ZRP9_9ACTN</name>
<feature type="compositionally biased region" description="Low complexity" evidence="1">
    <location>
        <begin position="34"/>
        <end position="53"/>
    </location>
</feature>
<evidence type="ECO:0000313" key="3">
    <source>
        <dbReference type="EMBL" id="MDF3292504.1"/>
    </source>
</evidence>
<evidence type="ECO:0000256" key="1">
    <source>
        <dbReference type="SAM" id="MobiDB-lite"/>
    </source>
</evidence>
<feature type="chain" id="PRO_5047020072" evidence="2">
    <location>
        <begin position="21"/>
        <end position="157"/>
    </location>
</feature>
<dbReference type="EMBL" id="JARJBC010000018">
    <property type="protein sequence ID" value="MDF3292504.1"/>
    <property type="molecule type" value="Genomic_DNA"/>
</dbReference>
<feature type="signal peptide" evidence="2">
    <location>
        <begin position="1"/>
        <end position="20"/>
    </location>
</feature>
<sequence>MRHIHMNGRLLALTAAAAIAATTALTGCGNKTVSPASGPTSTSPSGSHAPSAAPGGGTAAGQPKDQPITKQVTVASDGRTLRTEAVRGGCETVALRASEATSDVTLTVQVTKHQKPGQMCPDIAQLTQVSTTLKAPLDNRKLVDGATGKQLPAAKRQ</sequence>
<gene>
    <name evidence="3" type="ORF">P3G67_25375</name>
</gene>
<evidence type="ECO:0000256" key="2">
    <source>
        <dbReference type="SAM" id="SignalP"/>
    </source>
</evidence>
<dbReference type="RefSeq" id="WP_269858865.1">
    <property type="nucleotide sequence ID" value="NZ_JARJBC010000018.1"/>
</dbReference>
<reference evidence="3 4" key="1">
    <citation type="submission" date="2023-03" db="EMBL/GenBank/DDBJ databases">
        <title>Draft genome sequence of Streptomyces sp. RB6PN23 isolated from peat swamp forest in Thailand.</title>
        <authorList>
            <person name="Klaysubun C."/>
            <person name="Duangmal K."/>
        </authorList>
    </citation>
    <scope>NUCLEOTIDE SEQUENCE [LARGE SCALE GENOMIC DNA]</scope>
    <source>
        <strain evidence="3 4">RB6PN23</strain>
    </source>
</reference>
<feature type="region of interest" description="Disordered" evidence="1">
    <location>
        <begin position="32"/>
        <end position="68"/>
    </location>
</feature>
<comment type="caution">
    <text evidence="3">The sequence shown here is derived from an EMBL/GenBank/DDBJ whole genome shotgun (WGS) entry which is preliminary data.</text>
</comment>
<keyword evidence="4" id="KW-1185">Reference proteome</keyword>
<keyword evidence="2" id="KW-0732">Signal</keyword>
<evidence type="ECO:0000313" key="4">
    <source>
        <dbReference type="Proteomes" id="UP001216579"/>
    </source>
</evidence>
<dbReference type="PROSITE" id="PS51257">
    <property type="entry name" value="PROKAR_LIPOPROTEIN"/>
    <property type="match status" value="1"/>
</dbReference>
<protein>
    <submittedName>
        <fullName evidence="3">Uncharacterized protein</fullName>
    </submittedName>
</protein>